<feature type="non-terminal residue" evidence="1">
    <location>
        <position position="85"/>
    </location>
</feature>
<dbReference type="Gene3D" id="3.40.640.10">
    <property type="entry name" value="Type I PLP-dependent aspartate aminotransferase-like (Major domain)"/>
    <property type="match status" value="1"/>
</dbReference>
<dbReference type="AlphaFoldDB" id="X1E9B1"/>
<dbReference type="InterPro" id="IPR015424">
    <property type="entry name" value="PyrdxlP-dep_Trfase"/>
</dbReference>
<evidence type="ECO:0000313" key="1">
    <source>
        <dbReference type="EMBL" id="GAH13749.1"/>
    </source>
</evidence>
<organism evidence="1">
    <name type="scientific">marine sediment metagenome</name>
    <dbReference type="NCBI Taxonomy" id="412755"/>
    <lineage>
        <taxon>unclassified sequences</taxon>
        <taxon>metagenomes</taxon>
        <taxon>ecological metagenomes</taxon>
    </lineage>
</organism>
<proteinExistence type="predicted"/>
<accession>X1E9B1</accession>
<dbReference type="InterPro" id="IPR015421">
    <property type="entry name" value="PyrdxlP-dep_Trfase_major"/>
</dbReference>
<dbReference type="EMBL" id="BART01035365">
    <property type="protein sequence ID" value="GAH13749.1"/>
    <property type="molecule type" value="Genomic_DNA"/>
</dbReference>
<gene>
    <name evidence="1" type="ORF">S01H4_60105</name>
</gene>
<sequence>MIDKLTNPSIFIGVEEKGIISFGSGQPDLPPPKEVFKILPKFKDFRYGLIQGNVNLRHSLSKQYKGSDEDNFIITNGASEALDLI</sequence>
<reference evidence="1" key="1">
    <citation type="journal article" date="2014" name="Front. Microbiol.">
        <title>High frequency of phylogenetically diverse reductive dehalogenase-homologous genes in deep subseafloor sedimentary metagenomes.</title>
        <authorList>
            <person name="Kawai M."/>
            <person name="Futagami T."/>
            <person name="Toyoda A."/>
            <person name="Takaki Y."/>
            <person name="Nishi S."/>
            <person name="Hori S."/>
            <person name="Arai W."/>
            <person name="Tsubouchi T."/>
            <person name="Morono Y."/>
            <person name="Uchiyama I."/>
            <person name="Ito T."/>
            <person name="Fujiyama A."/>
            <person name="Inagaki F."/>
            <person name="Takami H."/>
        </authorList>
    </citation>
    <scope>NUCLEOTIDE SEQUENCE</scope>
    <source>
        <strain evidence="1">Expedition CK06-06</strain>
    </source>
</reference>
<protein>
    <recommendedName>
        <fullName evidence="2">Aminotransferase class I/classII domain-containing protein</fullName>
    </recommendedName>
</protein>
<name>X1E9B1_9ZZZZ</name>
<comment type="caution">
    <text evidence="1">The sequence shown here is derived from an EMBL/GenBank/DDBJ whole genome shotgun (WGS) entry which is preliminary data.</text>
</comment>
<dbReference type="SUPFAM" id="SSF53383">
    <property type="entry name" value="PLP-dependent transferases"/>
    <property type="match status" value="1"/>
</dbReference>
<evidence type="ECO:0008006" key="2">
    <source>
        <dbReference type="Google" id="ProtNLM"/>
    </source>
</evidence>